<evidence type="ECO:0000313" key="1">
    <source>
        <dbReference type="EMBL" id="KAF2445511.1"/>
    </source>
</evidence>
<dbReference type="Gene3D" id="3.80.10.10">
    <property type="entry name" value="Ribonuclease Inhibitor"/>
    <property type="match status" value="1"/>
</dbReference>
<keyword evidence="2" id="KW-1185">Reference proteome</keyword>
<gene>
    <name evidence="1" type="ORF">P171DRAFT_520289</name>
</gene>
<dbReference type="OrthoDB" id="3945550at2759"/>
<protein>
    <submittedName>
        <fullName evidence="1">Uncharacterized protein</fullName>
    </submittedName>
</protein>
<dbReference type="Proteomes" id="UP000799764">
    <property type="component" value="Unassembled WGS sequence"/>
</dbReference>
<organism evidence="1 2">
    <name type="scientific">Karstenula rhodostoma CBS 690.94</name>
    <dbReference type="NCBI Taxonomy" id="1392251"/>
    <lineage>
        <taxon>Eukaryota</taxon>
        <taxon>Fungi</taxon>
        <taxon>Dikarya</taxon>
        <taxon>Ascomycota</taxon>
        <taxon>Pezizomycotina</taxon>
        <taxon>Dothideomycetes</taxon>
        <taxon>Pleosporomycetidae</taxon>
        <taxon>Pleosporales</taxon>
        <taxon>Massarineae</taxon>
        <taxon>Didymosphaeriaceae</taxon>
        <taxon>Karstenula</taxon>
    </lineage>
</organism>
<dbReference type="AlphaFoldDB" id="A0A9P4PMG9"/>
<sequence>MALLSLPLEILQQTIECVETLHRPSLFSFSLTSKACRKASAFLLFRRLTVTVHDRDRLRCDVNTLLSALSRTDSARQVRRLGIKGAPKPKPRTKERDSQAAYPNWRCTNWLVEQGLVDILPDEEPNCNHNSYVVYDEGVTKRSSDEDTDWAPVVALLQETPHLQDLVYDCKTQFPPCLLETLHERLPQCRLHHRTFRLRTLLWGVPYPYEMQLATSPCLHSVKLVCARRDSDGDDDFNLEAVMELAGLAPNLKDVTILHLDPNDIRRFDFRRRGDWQGLPNYNSKARGSLTSLSLKGYGRLPNHLRDWARYTDFACLQHLSLGGSYQEETYALCGDDMEWLTQDHAFPRLRTLCVCLTRDDRFHERPHYSDQAVSFFHAFPPLQELSIYGPIDPPVLDAILSRHGPALEKLSLHPSEELGTWHNGRNRCDIPMQFSHEHMLNIQLRCPRLAHLAIPVKRNQSRPSEVALYKCFADMPALRTLFLTLDCSEWRVTRDTNYNPHFTGTDNDLVGEPRRVRRGTMKEMLINCAVDEGLARSIWGVIDGAKKGRRMEWVRLWTRGGGQFGDGGWSPFNAVTQELSRSWVVEREAREDKEEVVVRDIGRYGEIFFLPNDRIEGQIFREIWDCGEDRGGWEKAWKSFPLEV</sequence>
<dbReference type="InterPro" id="IPR032675">
    <property type="entry name" value="LRR_dom_sf"/>
</dbReference>
<comment type="caution">
    <text evidence="1">The sequence shown here is derived from an EMBL/GenBank/DDBJ whole genome shotgun (WGS) entry which is preliminary data.</text>
</comment>
<dbReference type="EMBL" id="MU001499">
    <property type="protein sequence ID" value="KAF2445511.1"/>
    <property type="molecule type" value="Genomic_DNA"/>
</dbReference>
<evidence type="ECO:0000313" key="2">
    <source>
        <dbReference type="Proteomes" id="UP000799764"/>
    </source>
</evidence>
<proteinExistence type="predicted"/>
<reference evidence="1" key="1">
    <citation type="journal article" date="2020" name="Stud. Mycol.">
        <title>101 Dothideomycetes genomes: a test case for predicting lifestyles and emergence of pathogens.</title>
        <authorList>
            <person name="Haridas S."/>
            <person name="Albert R."/>
            <person name="Binder M."/>
            <person name="Bloem J."/>
            <person name="Labutti K."/>
            <person name="Salamov A."/>
            <person name="Andreopoulos B."/>
            <person name="Baker S."/>
            <person name="Barry K."/>
            <person name="Bills G."/>
            <person name="Bluhm B."/>
            <person name="Cannon C."/>
            <person name="Castanera R."/>
            <person name="Culley D."/>
            <person name="Daum C."/>
            <person name="Ezra D."/>
            <person name="Gonzalez J."/>
            <person name="Henrissat B."/>
            <person name="Kuo A."/>
            <person name="Liang C."/>
            <person name="Lipzen A."/>
            <person name="Lutzoni F."/>
            <person name="Magnuson J."/>
            <person name="Mondo S."/>
            <person name="Nolan M."/>
            <person name="Ohm R."/>
            <person name="Pangilinan J."/>
            <person name="Park H.-J."/>
            <person name="Ramirez L."/>
            <person name="Alfaro M."/>
            <person name="Sun H."/>
            <person name="Tritt A."/>
            <person name="Yoshinaga Y."/>
            <person name="Zwiers L.-H."/>
            <person name="Turgeon B."/>
            <person name="Goodwin S."/>
            <person name="Spatafora J."/>
            <person name="Crous P."/>
            <person name="Grigoriev I."/>
        </authorList>
    </citation>
    <scope>NUCLEOTIDE SEQUENCE</scope>
    <source>
        <strain evidence="1">CBS 690.94</strain>
    </source>
</reference>
<name>A0A9P4PMG9_9PLEO</name>
<accession>A0A9P4PMG9</accession>